<sequence>MTEKDNIATVEKNQQANWKREKETPTNIKATTQKPPVFRIRNYLAFKKKNKTKSKQKKLLLVFLLAKQCIKGFTLTKVDKFPIGKMVQNKDSNPI</sequence>
<organism evidence="2 3">
    <name type="scientific">Reticulomyxa filosa</name>
    <dbReference type="NCBI Taxonomy" id="46433"/>
    <lineage>
        <taxon>Eukaryota</taxon>
        <taxon>Sar</taxon>
        <taxon>Rhizaria</taxon>
        <taxon>Retaria</taxon>
        <taxon>Foraminifera</taxon>
        <taxon>Monothalamids</taxon>
        <taxon>Reticulomyxidae</taxon>
        <taxon>Reticulomyxa</taxon>
    </lineage>
</organism>
<evidence type="ECO:0000256" key="1">
    <source>
        <dbReference type="SAM" id="MobiDB-lite"/>
    </source>
</evidence>
<proteinExistence type="predicted"/>
<name>X6NEF0_RETFI</name>
<feature type="region of interest" description="Disordered" evidence="1">
    <location>
        <begin position="1"/>
        <end position="28"/>
    </location>
</feature>
<reference evidence="2 3" key="1">
    <citation type="journal article" date="2013" name="Curr. Biol.">
        <title>The Genome of the Foraminiferan Reticulomyxa filosa.</title>
        <authorList>
            <person name="Glockner G."/>
            <person name="Hulsmann N."/>
            <person name="Schleicher M."/>
            <person name="Noegel A.A."/>
            <person name="Eichinger L."/>
            <person name="Gallinger C."/>
            <person name="Pawlowski J."/>
            <person name="Sierra R."/>
            <person name="Euteneuer U."/>
            <person name="Pillet L."/>
            <person name="Moustafa A."/>
            <person name="Platzer M."/>
            <person name="Groth M."/>
            <person name="Szafranski K."/>
            <person name="Schliwa M."/>
        </authorList>
    </citation>
    <scope>NUCLEOTIDE SEQUENCE [LARGE SCALE GENOMIC DNA]</scope>
</reference>
<comment type="caution">
    <text evidence="2">The sequence shown here is derived from an EMBL/GenBank/DDBJ whole genome shotgun (WGS) entry which is preliminary data.</text>
</comment>
<dbReference type="Proteomes" id="UP000023152">
    <property type="component" value="Unassembled WGS sequence"/>
</dbReference>
<protein>
    <submittedName>
        <fullName evidence="2">Uncharacterized protein</fullName>
    </submittedName>
</protein>
<dbReference type="EMBL" id="ASPP01009334">
    <property type="protein sequence ID" value="ETO24268.1"/>
    <property type="molecule type" value="Genomic_DNA"/>
</dbReference>
<evidence type="ECO:0000313" key="3">
    <source>
        <dbReference type="Proteomes" id="UP000023152"/>
    </source>
</evidence>
<evidence type="ECO:0000313" key="2">
    <source>
        <dbReference type="EMBL" id="ETO24268.1"/>
    </source>
</evidence>
<dbReference type="AlphaFoldDB" id="X6NEF0"/>
<keyword evidence="3" id="KW-1185">Reference proteome</keyword>
<gene>
    <name evidence="2" type="ORF">RFI_12888</name>
</gene>
<accession>X6NEF0</accession>